<dbReference type="AlphaFoldDB" id="A0A8T0QTD0"/>
<dbReference type="Proteomes" id="UP000823388">
    <property type="component" value="Chromosome 6N"/>
</dbReference>
<dbReference type="EMBL" id="CM029048">
    <property type="protein sequence ID" value="KAG2576185.1"/>
    <property type="molecule type" value="Genomic_DNA"/>
</dbReference>
<feature type="compositionally biased region" description="Basic residues" evidence="1">
    <location>
        <begin position="78"/>
        <end position="87"/>
    </location>
</feature>
<comment type="caution">
    <text evidence="2">The sequence shown here is derived from an EMBL/GenBank/DDBJ whole genome shotgun (WGS) entry which is preliminary data.</text>
</comment>
<evidence type="ECO:0000313" key="3">
    <source>
        <dbReference type="Proteomes" id="UP000823388"/>
    </source>
</evidence>
<feature type="region of interest" description="Disordered" evidence="1">
    <location>
        <begin position="75"/>
        <end position="107"/>
    </location>
</feature>
<gene>
    <name evidence="2" type="ORF">PVAP13_6NG012731</name>
</gene>
<sequence length="107" mass="12257">MKAGHKKDERPKRREEKTEASFQFPKAPNPENWLACRWTVDTTKPPQIPIRGNGAFDSMEKRRHSILLLCQTVQTGRQPRRMRRMMGKNRSESPIAARLASSGVALT</sequence>
<evidence type="ECO:0000313" key="2">
    <source>
        <dbReference type="EMBL" id="KAG2576185.1"/>
    </source>
</evidence>
<feature type="region of interest" description="Disordered" evidence="1">
    <location>
        <begin position="1"/>
        <end position="28"/>
    </location>
</feature>
<evidence type="ECO:0000256" key="1">
    <source>
        <dbReference type="SAM" id="MobiDB-lite"/>
    </source>
</evidence>
<organism evidence="2 3">
    <name type="scientific">Panicum virgatum</name>
    <name type="common">Blackwell switchgrass</name>
    <dbReference type="NCBI Taxonomy" id="38727"/>
    <lineage>
        <taxon>Eukaryota</taxon>
        <taxon>Viridiplantae</taxon>
        <taxon>Streptophyta</taxon>
        <taxon>Embryophyta</taxon>
        <taxon>Tracheophyta</taxon>
        <taxon>Spermatophyta</taxon>
        <taxon>Magnoliopsida</taxon>
        <taxon>Liliopsida</taxon>
        <taxon>Poales</taxon>
        <taxon>Poaceae</taxon>
        <taxon>PACMAD clade</taxon>
        <taxon>Panicoideae</taxon>
        <taxon>Panicodae</taxon>
        <taxon>Paniceae</taxon>
        <taxon>Panicinae</taxon>
        <taxon>Panicum</taxon>
        <taxon>Panicum sect. Hiantes</taxon>
    </lineage>
</organism>
<protein>
    <submittedName>
        <fullName evidence="2">Uncharacterized protein</fullName>
    </submittedName>
</protein>
<reference evidence="2" key="1">
    <citation type="submission" date="2020-05" db="EMBL/GenBank/DDBJ databases">
        <title>WGS assembly of Panicum virgatum.</title>
        <authorList>
            <person name="Lovell J.T."/>
            <person name="Jenkins J."/>
            <person name="Shu S."/>
            <person name="Juenger T.E."/>
            <person name="Schmutz J."/>
        </authorList>
    </citation>
    <scope>NUCLEOTIDE SEQUENCE</scope>
    <source>
        <strain evidence="2">AP13</strain>
    </source>
</reference>
<accession>A0A8T0QTD0</accession>
<proteinExistence type="predicted"/>
<name>A0A8T0QTD0_PANVG</name>
<feature type="compositionally biased region" description="Basic and acidic residues" evidence="1">
    <location>
        <begin position="1"/>
        <end position="19"/>
    </location>
</feature>
<keyword evidence="3" id="KW-1185">Reference proteome</keyword>